<dbReference type="Gene3D" id="3.10.129.10">
    <property type="entry name" value="Hotdog Thioesterase"/>
    <property type="match status" value="1"/>
</dbReference>
<sequence length="179" mass="20295">MNLYLRLLHLVLLGRRRSRVSVLGPVRTPFRVWPTDLDLLRHVNNGTYLTIMDIGRLDLLARSGVTPLLRRAGWYPVVVAETITFKRSLRLFQRFDVVTEVVGWDEVSLFLRQDVVRGDVLVASAVIRGRFLGRDGARITPQQVMGLSGEQLEARELPAWVVDWARSTEIRSATPVPPA</sequence>
<dbReference type="InterPro" id="IPR029069">
    <property type="entry name" value="HotDog_dom_sf"/>
</dbReference>
<keyword evidence="1" id="KW-0378">Hydrolase</keyword>
<proteinExistence type="predicted"/>
<protein>
    <submittedName>
        <fullName evidence="1">Acyl-CoA thioesterase</fullName>
        <ecNumber evidence="1">3.1.2.-</ecNumber>
    </submittedName>
</protein>
<keyword evidence="2" id="KW-1185">Reference proteome</keyword>
<dbReference type="Proteomes" id="UP001595685">
    <property type="component" value="Unassembled WGS sequence"/>
</dbReference>
<evidence type="ECO:0000313" key="2">
    <source>
        <dbReference type="Proteomes" id="UP001595685"/>
    </source>
</evidence>
<evidence type="ECO:0000313" key="1">
    <source>
        <dbReference type="EMBL" id="MFC3689853.1"/>
    </source>
</evidence>
<dbReference type="EMBL" id="JBHRWW010000013">
    <property type="protein sequence ID" value="MFC3689853.1"/>
    <property type="molecule type" value="Genomic_DNA"/>
</dbReference>
<gene>
    <name evidence="1" type="ORF">ACFOLH_16000</name>
</gene>
<organism evidence="1 2">
    <name type="scientific">Aquipuribacter hungaricus</name>
    <dbReference type="NCBI Taxonomy" id="545624"/>
    <lineage>
        <taxon>Bacteria</taxon>
        <taxon>Bacillati</taxon>
        <taxon>Actinomycetota</taxon>
        <taxon>Actinomycetes</taxon>
        <taxon>Micrococcales</taxon>
        <taxon>Intrasporangiaceae</taxon>
        <taxon>Aquipuribacter</taxon>
    </lineage>
</organism>
<dbReference type="Pfam" id="PF13279">
    <property type="entry name" value="4HBT_2"/>
    <property type="match status" value="1"/>
</dbReference>
<dbReference type="GO" id="GO:0016787">
    <property type="term" value="F:hydrolase activity"/>
    <property type="evidence" value="ECO:0007669"/>
    <property type="project" value="UniProtKB-KW"/>
</dbReference>
<dbReference type="SUPFAM" id="SSF54637">
    <property type="entry name" value="Thioesterase/thiol ester dehydrase-isomerase"/>
    <property type="match status" value="1"/>
</dbReference>
<comment type="caution">
    <text evidence="1">The sequence shown here is derived from an EMBL/GenBank/DDBJ whole genome shotgun (WGS) entry which is preliminary data.</text>
</comment>
<dbReference type="InterPro" id="IPR051490">
    <property type="entry name" value="THEM6_lcsJ_thioesterase"/>
</dbReference>
<name>A0ABV7WJ36_9MICO</name>
<reference evidence="2" key="1">
    <citation type="journal article" date="2019" name="Int. J. Syst. Evol. Microbiol.">
        <title>The Global Catalogue of Microorganisms (GCM) 10K type strain sequencing project: providing services to taxonomists for standard genome sequencing and annotation.</title>
        <authorList>
            <consortium name="The Broad Institute Genomics Platform"/>
            <consortium name="The Broad Institute Genome Sequencing Center for Infectious Disease"/>
            <person name="Wu L."/>
            <person name="Ma J."/>
        </authorList>
    </citation>
    <scope>NUCLEOTIDE SEQUENCE [LARGE SCALE GENOMIC DNA]</scope>
    <source>
        <strain evidence="2">NCAIM B.02333</strain>
    </source>
</reference>
<dbReference type="RefSeq" id="WP_340291102.1">
    <property type="nucleotide sequence ID" value="NZ_JBBEOI010000030.1"/>
</dbReference>
<accession>A0ABV7WJ36</accession>
<dbReference type="PANTHER" id="PTHR12475">
    <property type="match status" value="1"/>
</dbReference>
<dbReference type="EC" id="3.1.2.-" evidence="1"/>
<dbReference type="PANTHER" id="PTHR12475:SF4">
    <property type="entry name" value="PROTEIN THEM6"/>
    <property type="match status" value="1"/>
</dbReference>
<dbReference type="CDD" id="cd00586">
    <property type="entry name" value="4HBT"/>
    <property type="match status" value="1"/>
</dbReference>